<dbReference type="InterPro" id="IPR006665">
    <property type="entry name" value="OmpA-like"/>
</dbReference>
<sequence length="259" mass="27825">MKQRHIAGTMLALSFFLFAAGCKKKPPVVPPPPTPVVKDQPKVEKGPAAVVSSFTAEPSTIVRGESSTLRWNVSNSTEVTIDNGIGVVAGSGSRQVFPSATTTYRMTAKGDGGDAVSAVTVTVTTPPPPPPPEPKATASLSDRITRDIQDVFFDYDKSEVREDGRATLQRNADALKSILSDFPSAVISLEGHCDERGSAEYNIGLGDRRAAGVKEFLTQMGVPADRLKTVSYGKEKPFCTDSNEDCWQKNRRAHFVGVQ</sequence>
<keyword evidence="5 6" id="KW-0449">Lipoprotein</keyword>
<keyword evidence="10" id="KW-1185">Reference proteome</keyword>
<reference evidence="9 10" key="1">
    <citation type="submission" date="2020-10" db="EMBL/GenBank/DDBJ databases">
        <title>Complete genome sequence of Paludibaculum fermentans P105T, a facultatively anaerobic acidobacterium capable of dissimilatory Fe(III) reduction.</title>
        <authorList>
            <person name="Dedysh S.N."/>
            <person name="Beletsky A.V."/>
            <person name="Kulichevskaya I.S."/>
            <person name="Mardanov A.V."/>
            <person name="Ravin N.V."/>
        </authorList>
    </citation>
    <scope>NUCLEOTIDE SEQUENCE [LARGE SCALE GENOMIC DNA]</scope>
    <source>
        <strain evidence="9 10">P105</strain>
    </source>
</reference>
<accession>A0A7S7SJV4</accession>
<dbReference type="InterPro" id="IPR039001">
    <property type="entry name" value="Pal"/>
</dbReference>
<evidence type="ECO:0000313" key="10">
    <source>
        <dbReference type="Proteomes" id="UP000593892"/>
    </source>
</evidence>
<feature type="signal peptide" evidence="7">
    <location>
        <begin position="1"/>
        <end position="19"/>
    </location>
</feature>
<evidence type="ECO:0000256" key="7">
    <source>
        <dbReference type="SAM" id="SignalP"/>
    </source>
</evidence>
<feature type="chain" id="PRO_5032362231" description="Peptidoglycan-associated lipoprotein" evidence="7">
    <location>
        <begin position="20"/>
        <end position="259"/>
    </location>
</feature>
<proteinExistence type="inferred from homology"/>
<evidence type="ECO:0000256" key="2">
    <source>
        <dbReference type="ARBA" id="ARBA00023136"/>
    </source>
</evidence>
<evidence type="ECO:0000256" key="3">
    <source>
        <dbReference type="ARBA" id="ARBA00023139"/>
    </source>
</evidence>
<dbReference type="InterPro" id="IPR036737">
    <property type="entry name" value="OmpA-like_sf"/>
</dbReference>
<dbReference type="Pfam" id="PF00691">
    <property type="entry name" value="OmpA"/>
    <property type="match status" value="1"/>
</dbReference>
<evidence type="ECO:0000256" key="6">
    <source>
        <dbReference type="HAMAP-Rule" id="MF_02204"/>
    </source>
</evidence>
<comment type="similarity">
    <text evidence="6">Belongs to the Pal lipoprotein family.</text>
</comment>
<organism evidence="9 10">
    <name type="scientific">Paludibaculum fermentans</name>
    <dbReference type="NCBI Taxonomy" id="1473598"/>
    <lineage>
        <taxon>Bacteria</taxon>
        <taxon>Pseudomonadati</taxon>
        <taxon>Acidobacteriota</taxon>
        <taxon>Terriglobia</taxon>
        <taxon>Bryobacterales</taxon>
        <taxon>Bryobacteraceae</taxon>
        <taxon>Paludibaculum</taxon>
    </lineage>
</organism>
<keyword evidence="4 6" id="KW-0998">Cell outer membrane</keyword>
<dbReference type="PROSITE" id="PS51257">
    <property type="entry name" value="PROKAR_LIPOPROTEIN"/>
    <property type="match status" value="1"/>
</dbReference>
<protein>
    <recommendedName>
        <fullName evidence="6">Peptidoglycan-associated lipoprotein</fullName>
        <shortName evidence="6">PAL</shortName>
    </recommendedName>
</protein>
<dbReference type="InterPro" id="IPR006664">
    <property type="entry name" value="OMP_bac"/>
</dbReference>
<dbReference type="InterPro" id="IPR050330">
    <property type="entry name" value="Bact_OuterMem_StrucFunc"/>
</dbReference>
<keyword evidence="2 6" id="KW-0472">Membrane</keyword>
<evidence type="ECO:0000256" key="4">
    <source>
        <dbReference type="ARBA" id="ARBA00023237"/>
    </source>
</evidence>
<dbReference type="RefSeq" id="WP_194449306.1">
    <property type="nucleotide sequence ID" value="NZ_CP063849.1"/>
</dbReference>
<evidence type="ECO:0000259" key="8">
    <source>
        <dbReference type="PROSITE" id="PS51123"/>
    </source>
</evidence>
<comment type="subcellular location">
    <subcellularLocation>
        <location evidence="6">Cell outer membrane</location>
        <topology evidence="6">Lipid-anchor</topology>
    </subcellularLocation>
</comment>
<dbReference type="EMBL" id="CP063849">
    <property type="protein sequence ID" value="QOY87639.1"/>
    <property type="molecule type" value="Genomic_DNA"/>
</dbReference>
<gene>
    <name evidence="6" type="primary">pal</name>
    <name evidence="9" type="ORF">IRI77_33620</name>
</gene>
<dbReference type="GO" id="GO:0051301">
    <property type="term" value="P:cell division"/>
    <property type="evidence" value="ECO:0007669"/>
    <property type="project" value="InterPro"/>
</dbReference>
<evidence type="ECO:0000256" key="1">
    <source>
        <dbReference type="ARBA" id="ARBA00022729"/>
    </source>
</evidence>
<dbReference type="PANTHER" id="PTHR30329">
    <property type="entry name" value="STATOR ELEMENT OF FLAGELLAR MOTOR COMPLEX"/>
    <property type="match status" value="1"/>
</dbReference>
<keyword evidence="1 6" id="KW-0732">Signal</keyword>
<dbReference type="PRINTS" id="PR01021">
    <property type="entry name" value="OMPADOMAIN"/>
</dbReference>
<dbReference type="PROSITE" id="PS51123">
    <property type="entry name" value="OMPA_2"/>
    <property type="match status" value="1"/>
</dbReference>
<dbReference type="CDD" id="cd07185">
    <property type="entry name" value="OmpA_C-like"/>
    <property type="match status" value="1"/>
</dbReference>
<dbReference type="HAMAP" id="MF_02204">
    <property type="entry name" value="Pal"/>
    <property type="match status" value="1"/>
</dbReference>
<dbReference type="Gene3D" id="3.30.1330.60">
    <property type="entry name" value="OmpA-like domain"/>
    <property type="match status" value="1"/>
</dbReference>
<name>A0A7S7SJV4_PALFE</name>
<evidence type="ECO:0000313" key="9">
    <source>
        <dbReference type="EMBL" id="QOY87639.1"/>
    </source>
</evidence>
<dbReference type="KEGG" id="pfer:IRI77_33620"/>
<dbReference type="SUPFAM" id="SSF103088">
    <property type="entry name" value="OmpA-like"/>
    <property type="match status" value="1"/>
</dbReference>
<feature type="domain" description="OmpA-like" evidence="8">
    <location>
        <begin position="140"/>
        <end position="259"/>
    </location>
</feature>
<dbReference type="Proteomes" id="UP000593892">
    <property type="component" value="Chromosome"/>
</dbReference>
<dbReference type="GO" id="GO:0009279">
    <property type="term" value="C:cell outer membrane"/>
    <property type="evidence" value="ECO:0007669"/>
    <property type="project" value="UniProtKB-SubCell"/>
</dbReference>
<evidence type="ECO:0000256" key="5">
    <source>
        <dbReference type="ARBA" id="ARBA00023288"/>
    </source>
</evidence>
<dbReference type="PANTHER" id="PTHR30329:SF21">
    <property type="entry name" value="LIPOPROTEIN YIAD-RELATED"/>
    <property type="match status" value="1"/>
</dbReference>
<dbReference type="AlphaFoldDB" id="A0A7S7SJV4"/>
<keyword evidence="3 6" id="KW-0564">Palmitate</keyword>